<dbReference type="Pfam" id="PF00168">
    <property type="entry name" value="C2"/>
    <property type="match status" value="1"/>
</dbReference>
<proteinExistence type="predicted"/>
<dbReference type="AlphaFoldDB" id="A0A0C3NRX7"/>
<organism evidence="2 3">
    <name type="scientific">Phlebiopsis gigantea (strain 11061_1 CR5-6)</name>
    <name type="common">White-rot fungus</name>
    <name type="synonym">Peniophora gigantea</name>
    <dbReference type="NCBI Taxonomy" id="745531"/>
    <lineage>
        <taxon>Eukaryota</taxon>
        <taxon>Fungi</taxon>
        <taxon>Dikarya</taxon>
        <taxon>Basidiomycota</taxon>
        <taxon>Agaricomycotina</taxon>
        <taxon>Agaricomycetes</taxon>
        <taxon>Polyporales</taxon>
        <taxon>Phanerochaetaceae</taxon>
        <taxon>Phlebiopsis</taxon>
    </lineage>
</organism>
<dbReference type="SUPFAM" id="SSF49562">
    <property type="entry name" value="C2 domain (Calcium/lipid-binding domain, CaLB)"/>
    <property type="match status" value="1"/>
</dbReference>
<evidence type="ECO:0000313" key="2">
    <source>
        <dbReference type="EMBL" id="KIP07939.1"/>
    </source>
</evidence>
<sequence>MHCNQPDLVARLFAIEIQGLQERHFDLSADTFVTVSVDGEQQIQTELVENNLNPKWKFAMPYTLMVHASSVISFQVYRRRNVAKMFGAKYIGRLEQKLYTFVTNPNVPFDINIRMNTMHWEKAKLMAVIDVDYTTPVETLLDHAEDKLHGATMNATDRDLTPAAEAIRSLGHAIGSLDQLMGFVDGIVDIHPIAKAAWMLLSSVYKAVQAQTAQDSAIKELADSLKETLTHARSCRNVHKIPGQKPLRQKHCTPESGIALTG</sequence>
<dbReference type="Proteomes" id="UP000053257">
    <property type="component" value="Unassembled WGS sequence"/>
</dbReference>
<dbReference type="Gene3D" id="2.60.40.150">
    <property type="entry name" value="C2 domain"/>
    <property type="match status" value="1"/>
</dbReference>
<dbReference type="InterPro" id="IPR035892">
    <property type="entry name" value="C2_domain_sf"/>
</dbReference>
<dbReference type="InterPro" id="IPR000008">
    <property type="entry name" value="C2_dom"/>
</dbReference>
<dbReference type="HOGENOM" id="CLU_1062121_0_0_1"/>
<keyword evidence="3" id="KW-1185">Reference proteome</keyword>
<dbReference type="OrthoDB" id="163438at2759"/>
<gene>
    <name evidence="2" type="ORF">PHLGIDRAFT_404183</name>
</gene>
<dbReference type="PROSITE" id="PS50004">
    <property type="entry name" value="C2"/>
    <property type="match status" value="1"/>
</dbReference>
<feature type="domain" description="C2" evidence="1">
    <location>
        <begin position="1"/>
        <end position="111"/>
    </location>
</feature>
<protein>
    <recommendedName>
        <fullName evidence="1">C2 domain-containing protein</fullName>
    </recommendedName>
</protein>
<accession>A0A0C3NRX7</accession>
<dbReference type="EMBL" id="KN840488">
    <property type="protein sequence ID" value="KIP07939.1"/>
    <property type="molecule type" value="Genomic_DNA"/>
</dbReference>
<evidence type="ECO:0000259" key="1">
    <source>
        <dbReference type="PROSITE" id="PS50004"/>
    </source>
</evidence>
<name>A0A0C3NRX7_PHLG1</name>
<reference evidence="2 3" key="1">
    <citation type="journal article" date="2014" name="PLoS Genet.">
        <title>Analysis of the Phlebiopsis gigantea genome, transcriptome and secretome provides insight into its pioneer colonization strategies of wood.</title>
        <authorList>
            <person name="Hori C."/>
            <person name="Ishida T."/>
            <person name="Igarashi K."/>
            <person name="Samejima M."/>
            <person name="Suzuki H."/>
            <person name="Master E."/>
            <person name="Ferreira P."/>
            <person name="Ruiz-Duenas F.J."/>
            <person name="Held B."/>
            <person name="Canessa P."/>
            <person name="Larrondo L.F."/>
            <person name="Schmoll M."/>
            <person name="Druzhinina I.S."/>
            <person name="Kubicek C.P."/>
            <person name="Gaskell J.A."/>
            <person name="Kersten P."/>
            <person name="St John F."/>
            <person name="Glasner J."/>
            <person name="Sabat G."/>
            <person name="Splinter BonDurant S."/>
            <person name="Syed K."/>
            <person name="Yadav J."/>
            <person name="Mgbeahuruike A.C."/>
            <person name="Kovalchuk A."/>
            <person name="Asiegbu F.O."/>
            <person name="Lackner G."/>
            <person name="Hoffmeister D."/>
            <person name="Rencoret J."/>
            <person name="Gutierrez A."/>
            <person name="Sun H."/>
            <person name="Lindquist E."/>
            <person name="Barry K."/>
            <person name="Riley R."/>
            <person name="Grigoriev I.V."/>
            <person name="Henrissat B."/>
            <person name="Kues U."/>
            <person name="Berka R.M."/>
            <person name="Martinez A.T."/>
            <person name="Covert S.F."/>
            <person name="Blanchette R.A."/>
            <person name="Cullen D."/>
        </authorList>
    </citation>
    <scope>NUCLEOTIDE SEQUENCE [LARGE SCALE GENOMIC DNA]</scope>
    <source>
        <strain evidence="2 3">11061_1 CR5-6</strain>
    </source>
</reference>
<evidence type="ECO:0000313" key="3">
    <source>
        <dbReference type="Proteomes" id="UP000053257"/>
    </source>
</evidence>